<dbReference type="GO" id="GO:0003856">
    <property type="term" value="F:3-dehydroquinate synthase activity"/>
    <property type="evidence" value="ECO:0007669"/>
    <property type="project" value="UniProtKB-UniRule"/>
</dbReference>
<dbReference type="FunFam" id="1.20.1090.10:FF:000002">
    <property type="entry name" value="3-dehydroquinate synthase"/>
    <property type="match status" value="1"/>
</dbReference>
<dbReference type="GO" id="GO:0000166">
    <property type="term" value="F:nucleotide binding"/>
    <property type="evidence" value="ECO:0007669"/>
    <property type="project" value="UniProtKB-KW"/>
</dbReference>
<feature type="binding site" evidence="18">
    <location>
        <begin position="115"/>
        <end position="119"/>
    </location>
    <ligand>
        <name>NAD(+)</name>
        <dbReference type="ChEBI" id="CHEBI:57540"/>
    </ligand>
</feature>
<dbReference type="GO" id="GO:0005737">
    <property type="term" value="C:cytoplasm"/>
    <property type="evidence" value="ECO:0007669"/>
    <property type="project" value="UniProtKB-SubCell"/>
</dbReference>
<dbReference type="NCBIfam" id="TIGR01357">
    <property type="entry name" value="aroB"/>
    <property type="match status" value="1"/>
</dbReference>
<evidence type="ECO:0000256" key="11">
    <source>
        <dbReference type="ARBA" id="ARBA00022723"/>
    </source>
</evidence>
<feature type="domain" description="3-dehydroquinate synthase C-terminal" evidence="20">
    <location>
        <begin position="191"/>
        <end position="334"/>
    </location>
</feature>
<feature type="binding site" evidence="18">
    <location>
        <position position="274"/>
    </location>
    <ligand>
        <name>Zn(2+)</name>
        <dbReference type="ChEBI" id="CHEBI:29105"/>
    </ligand>
</feature>
<keyword evidence="14 18" id="KW-0520">NAD</keyword>
<dbReference type="eggNOG" id="COG0337">
    <property type="taxonomic scope" value="Bacteria"/>
</dbReference>
<dbReference type="InterPro" id="IPR030960">
    <property type="entry name" value="DHQS/DOIS_N"/>
</dbReference>
<evidence type="ECO:0000256" key="10">
    <source>
        <dbReference type="ARBA" id="ARBA00022605"/>
    </source>
</evidence>
<dbReference type="InterPro" id="IPR056179">
    <property type="entry name" value="DHQS_C"/>
</dbReference>
<evidence type="ECO:0000256" key="13">
    <source>
        <dbReference type="ARBA" id="ARBA00022833"/>
    </source>
</evidence>
<dbReference type="InterPro" id="IPR016037">
    <property type="entry name" value="DHQ_synth_AroB"/>
</dbReference>
<evidence type="ECO:0000256" key="1">
    <source>
        <dbReference type="ARBA" id="ARBA00001393"/>
    </source>
</evidence>
<comment type="subcellular location">
    <subcellularLocation>
        <location evidence="4 18">Cytoplasm</location>
    </subcellularLocation>
</comment>
<evidence type="ECO:0000256" key="5">
    <source>
        <dbReference type="ARBA" id="ARBA00004661"/>
    </source>
</evidence>
<evidence type="ECO:0000259" key="20">
    <source>
        <dbReference type="Pfam" id="PF24621"/>
    </source>
</evidence>
<dbReference type="GO" id="GO:0009073">
    <property type="term" value="P:aromatic amino acid family biosynthetic process"/>
    <property type="evidence" value="ECO:0007669"/>
    <property type="project" value="UniProtKB-KW"/>
</dbReference>
<evidence type="ECO:0000256" key="14">
    <source>
        <dbReference type="ARBA" id="ARBA00023027"/>
    </source>
</evidence>
<comment type="pathway">
    <text evidence="5 18">Metabolic intermediate biosynthesis; chorismate biosynthesis; chorismate from D-erythrose 4-phosphate and phosphoenolpyruvate: step 2/7.</text>
</comment>
<keyword evidence="15 18" id="KW-0057">Aromatic amino acid biosynthesis</keyword>
<evidence type="ECO:0000313" key="21">
    <source>
        <dbReference type="EMBL" id="EFC87845.1"/>
    </source>
</evidence>
<dbReference type="UniPathway" id="UPA00053">
    <property type="reaction ID" value="UER00085"/>
</dbReference>
<dbReference type="PANTHER" id="PTHR43622:SF7">
    <property type="entry name" value="3-DEHYDROQUINATE SYNTHASE, CHLOROPLASTIC"/>
    <property type="match status" value="1"/>
</dbReference>
<dbReference type="GO" id="GO:0009423">
    <property type="term" value="P:chorismate biosynthetic process"/>
    <property type="evidence" value="ECO:0007669"/>
    <property type="project" value="UniProtKB-UniRule"/>
</dbReference>
<dbReference type="Gene3D" id="3.40.50.1970">
    <property type="match status" value="1"/>
</dbReference>
<feature type="binding site" evidence="18">
    <location>
        <begin position="179"/>
        <end position="182"/>
    </location>
    <ligand>
        <name>NAD(+)</name>
        <dbReference type="ChEBI" id="CHEBI:57540"/>
    </ligand>
</feature>
<name>D2ZYP6_NEIM2</name>
<gene>
    <name evidence="18 21" type="primary">aroB</name>
    <name evidence="21" type="ORF">NEIMUCOT_05761</name>
</gene>
<dbReference type="Proteomes" id="UP000003344">
    <property type="component" value="Unassembled WGS sequence"/>
</dbReference>
<comment type="cofactor">
    <cofactor evidence="2 18">
        <name>NAD(+)</name>
        <dbReference type="ChEBI" id="CHEBI:57540"/>
    </cofactor>
</comment>
<feature type="binding site" evidence="18">
    <location>
        <position position="161"/>
    </location>
    <ligand>
        <name>NAD(+)</name>
        <dbReference type="ChEBI" id="CHEBI:57540"/>
    </ligand>
</feature>
<evidence type="ECO:0000256" key="15">
    <source>
        <dbReference type="ARBA" id="ARBA00023141"/>
    </source>
</evidence>
<comment type="caution">
    <text evidence="21">The sequence shown here is derived from an EMBL/GenBank/DDBJ whole genome shotgun (WGS) entry which is preliminary data.</text>
</comment>
<evidence type="ECO:0000256" key="17">
    <source>
        <dbReference type="ARBA" id="ARBA00023285"/>
    </source>
</evidence>
<evidence type="ECO:0000256" key="12">
    <source>
        <dbReference type="ARBA" id="ARBA00022741"/>
    </source>
</evidence>
<comment type="similarity">
    <text evidence="6 18">Belongs to the sugar phosphate cyclases superfamily. Dehydroquinate synthase family.</text>
</comment>
<evidence type="ECO:0000256" key="8">
    <source>
        <dbReference type="ARBA" id="ARBA00017684"/>
    </source>
</evidence>
<evidence type="ECO:0000313" key="22">
    <source>
        <dbReference type="Proteomes" id="UP000003344"/>
    </source>
</evidence>
<accession>D2ZYP6</accession>
<organism evidence="21 22">
    <name type="scientific">Neisseria mucosa (strain ATCC 25996 / DSM 4631 / NCTC 10774 / M26)</name>
    <dbReference type="NCBI Taxonomy" id="546266"/>
    <lineage>
        <taxon>Bacteria</taxon>
        <taxon>Pseudomonadati</taxon>
        <taxon>Pseudomonadota</taxon>
        <taxon>Betaproteobacteria</taxon>
        <taxon>Neisseriales</taxon>
        <taxon>Neisseriaceae</taxon>
        <taxon>Neisseria</taxon>
    </lineage>
</organism>
<dbReference type="Pfam" id="PF24621">
    <property type="entry name" value="DHQS_C"/>
    <property type="match status" value="1"/>
</dbReference>
<dbReference type="GO" id="GO:0046872">
    <property type="term" value="F:metal ion binding"/>
    <property type="evidence" value="ECO:0007669"/>
    <property type="project" value="UniProtKB-KW"/>
</dbReference>
<dbReference type="Gene3D" id="1.20.1090.10">
    <property type="entry name" value="Dehydroquinate synthase-like - alpha domain"/>
    <property type="match status" value="1"/>
</dbReference>
<keyword evidence="11 18" id="KW-0479">Metal-binding</keyword>
<dbReference type="EMBL" id="ACDX02000014">
    <property type="protein sequence ID" value="EFC87845.1"/>
    <property type="molecule type" value="Genomic_DNA"/>
</dbReference>
<dbReference type="AlphaFoldDB" id="D2ZYP6"/>
<evidence type="ECO:0000256" key="4">
    <source>
        <dbReference type="ARBA" id="ARBA00004496"/>
    </source>
</evidence>
<dbReference type="SUPFAM" id="SSF56796">
    <property type="entry name" value="Dehydroquinate synthase-like"/>
    <property type="match status" value="1"/>
</dbReference>
<evidence type="ECO:0000256" key="6">
    <source>
        <dbReference type="ARBA" id="ARBA00005412"/>
    </source>
</evidence>
<evidence type="ECO:0000259" key="19">
    <source>
        <dbReference type="Pfam" id="PF01761"/>
    </source>
</evidence>
<keyword evidence="17 18" id="KW-0170">Cobalt</keyword>
<feature type="binding site" evidence="18">
    <location>
        <begin position="139"/>
        <end position="140"/>
    </location>
    <ligand>
        <name>NAD(+)</name>
        <dbReference type="ChEBI" id="CHEBI:57540"/>
    </ligand>
</feature>
<dbReference type="GO" id="GO:0008652">
    <property type="term" value="P:amino acid biosynthetic process"/>
    <property type="evidence" value="ECO:0007669"/>
    <property type="project" value="UniProtKB-KW"/>
</dbReference>
<dbReference type="InterPro" id="IPR050071">
    <property type="entry name" value="Dehydroquinate_synthase"/>
</dbReference>
<feature type="domain" description="3-dehydroquinate synthase N-terminal" evidence="19">
    <location>
        <begin position="77"/>
        <end position="189"/>
    </location>
</feature>
<feature type="binding site" evidence="18">
    <location>
        <begin position="81"/>
        <end position="86"/>
    </location>
    <ligand>
        <name>NAD(+)</name>
        <dbReference type="ChEBI" id="CHEBI:57540"/>
    </ligand>
</feature>
<feature type="binding site" evidence="18">
    <location>
        <position position="194"/>
    </location>
    <ligand>
        <name>Zn(2+)</name>
        <dbReference type="ChEBI" id="CHEBI:29105"/>
    </ligand>
</feature>
<dbReference type="EC" id="4.2.3.4" evidence="7 18"/>
<evidence type="ECO:0000256" key="9">
    <source>
        <dbReference type="ARBA" id="ARBA00022490"/>
    </source>
</evidence>
<keyword evidence="10 18" id="KW-0028">Amino-acid biosynthesis</keyword>
<dbReference type="PIRSF" id="PIRSF001455">
    <property type="entry name" value="DHQ_synth"/>
    <property type="match status" value="1"/>
</dbReference>
<keyword evidence="16 18" id="KW-0456">Lyase</keyword>
<dbReference type="PANTHER" id="PTHR43622">
    <property type="entry name" value="3-DEHYDROQUINATE SYNTHASE"/>
    <property type="match status" value="1"/>
</dbReference>
<feature type="binding site" evidence="18">
    <location>
        <position position="152"/>
    </location>
    <ligand>
        <name>NAD(+)</name>
        <dbReference type="ChEBI" id="CHEBI:57540"/>
    </ligand>
</feature>
<evidence type="ECO:0000256" key="18">
    <source>
        <dbReference type="HAMAP-Rule" id="MF_00110"/>
    </source>
</evidence>
<dbReference type="STRING" id="546266.NEIMUCOT_05761"/>
<evidence type="ECO:0000256" key="2">
    <source>
        <dbReference type="ARBA" id="ARBA00001911"/>
    </source>
</evidence>
<reference evidence="21 22" key="1">
    <citation type="submission" date="2009-10" db="EMBL/GenBank/DDBJ databases">
        <authorList>
            <person name="Weinstock G."/>
            <person name="Sodergren E."/>
            <person name="Clifton S."/>
            <person name="Fulton L."/>
            <person name="Fulton B."/>
            <person name="Courtney L."/>
            <person name="Fronick C."/>
            <person name="Harrison M."/>
            <person name="Strong C."/>
            <person name="Farmer C."/>
            <person name="Delahaunty K."/>
            <person name="Markovic C."/>
            <person name="Hall O."/>
            <person name="Minx P."/>
            <person name="Tomlinson C."/>
            <person name="Mitreva M."/>
            <person name="Nelson J."/>
            <person name="Hou S."/>
            <person name="Wollam A."/>
            <person name="Pepin K.H."/>
            <person name="Johnson M."/>
            <person name="Bhonagiri V."/>
            <person name="Nash W.E."/>
            <person name="Warren W."/>
            <person name="Chinwalla A."/>
            <person name="Mardis E.R."/>
            <person name="Wilson R.K."/>
        </authorList>
    </citation>
    <scope>NUCLEOTIDE SEQUENCE [LARGE SCALE GENOMIC DNA]</scope>
    <source>
        <strain evidence="22">ATCC 25996 / DSM 4631 / NCTC 10774 / M26</strain>
    </source>
</reference>
<sequence>MIYFDKESSPMRTLTVQTPSHQYPIFIGYDLIGQADSLLKPYLNKTAAIITNETVAPLYLKSLQMSLDRIGIRHFSIILPDGEKYKNWQTLNLIFDGLMENRAERKTTLIALGGGVIGDMVGFAAATYQRGAPFIQIPTTLLSQVDSSVGGKTGINHPLGKNMIGAFYQPQAVLADLETLKTLPRRELSAGMAEVIKYGALGDVDFFEWLEQNIADLMVQNQEKLTQAVYHCCKMKADIVAKDETEQGIRAWLNLGHTFGHAIEAEMGYGVWLHGEAVAAGCVLAGRLSEALGKISDADTRRIAVLMEAAGLPSLPPKFPFEKWISHMSHDKKVSSGVMRFIGLNRLGEANITEVSDIDILKRTLQPYL</sequence>
<feature type="binding site" evidence="18">
    <location>
        <position position="257"/>
    </location>
    <ligand>
        <name>Zn(2+)</name>
        <dbReference type="ChEBI" id="CHEBI:29105"/>
    </ligand>
</feature>
<keyword evidence="12 18" id="KW-0547">Nucleotide-binding</keyword>
<comment type="cofactor">
    <cofactor evidence="18">
        <name>Co(2+)</name>
        <dbReference type="ChEBI" id="CHEBI:48828"/>
    </cofactor>
    <cofactor evidence="18">
        <name>Zn(2+)</name>
        <dbReference type="ChEBI" id="CHEBI:29105"/>
    </cofactor>
    <text evidence="18">Binds 1 divalent metal cation per subunit. Can use either Co(2+) or Zn(2+).</text>
</comment>
<dbReference type="HAMAP" id="MF_00110">
    <property type="entry name" value="DHQ_synthase"/>
    <property type="match status" value="1"/>
</dbReference>
<protein>
    <recommendedName>
        <fullName evidence="8 18">3-dehydroquinate synthase</fullName>
        <shortName evidence="18">DHQS</shortName>
        <ecNumber evidence="7 18">4.2.3.4</ecNumber>
    </recommendedName>
</protein>
<dbReference type="FunFam" id="3.40.50.1970:FF:000001">
    <property type="entry name" value="3-dehydroquinate synthase"/>
    <property type="match status" value="1"/>
</dbReference>
<keyword evidence="9 18" id="KW-0963">Cytoplasm</keyword>
<proteinExistence type="inferred from homology"/>
<evidence type="ECO:0000256" key="16">
    <source>
        <dbReference type="ARBA" id="ARBA00023239"/>
    </source>
</evidence>
<evidence type="ECO:0000256" key="7">
    <source>
        <dbReference type="ARBA" id="ARBA00013031"/>
    </source>
</evidence>
<evidence type="ECO:0000256" key="3">
    <source>
        <dbReference type="ARBA" id="ARBA00003485"/>
    </source>
</evidence>
<comment type="function">
    <text evidence="3 18">Catalyzes the conversion of 3-deoxy-D-arabino-heptulosonate 7-phosphate (DAHP) to dehydroquinate (DHQ).</text>
</comment>
<comment type="catalytic activity">
    <reaction evidence="1 18">
        <text>7-phospho-2-dehydro-3-deoxy-D-arabino-heptonate = 3-dehydroquinate + phosphate</text>
        <dbReference type="Rhea" id="RHEA:21968"/>
        <dbReference type="ChEBI" id="CHEBI:32364"/>
        <dbReference type="ChEBI" id="CHEBI:43474"/>
        <dbReference type="ChEBI" id="CHEBI:58394"/>
        <dbReference type="EC" id="4.2.3.4"/>
    </reaction>
</comment>
<dbReference type="Pfam" id="PF01761">
    <property type="entry name" value="DHQ_synthase"/>
    <property type="match status" value="1"/>
</dbReference>
<dbReference type="CDD" id="cd08195">
    <property type="entry name" value="DHQS"/>
    <property type="match status" value="1"/>
</dbReference>
<keyword evidence="13 18" id="KW-0862">Zinc</keyword>
<dbReference type="InterPro" id="IPR030963">
    <property type="entry name" value="DHQ_synth_fam"/>
</dbReference>